<dbReference type="EMBL" id="JARJCW010000003">
    <property type="protein sequence ID" value="KAJ7226929.1"/>
    <property type="molecule type" value="Genomic_DNA"/>
</dbReference>
<evidence type="ECO:0000313" key="2">
    <source>
        <dbReference type="EMBL" id="KAJ7226929.1"/>
    </source>
</evidence>
<dbReference type="Proteomes" id="UP001219525">
    <property type="component" value="Unassembled WGS sequence"/>
</dbReference>
<accession>A0AAD6YRU7</accession>
<protein>
    <recommendedName>
        <fullName evidence="4">ZZ-type domain-containing protein</fullName>
    </recommendedName>
</protein>
<feature type="coiled-coil region" evidence="1">
    <location>
        <begin position="151"/>
        <end position="185"/>
    </location>
</feature>
<keyword evidence="1" id="KW-0175">Coiled coil</keyword>
<evidence type="ECO:0008006" key="4">
    <source>
        <dbReference type="Google" id="ProtNLM"/>
    </source>
</evidence>
<proteinExistence type="predicted"/>
<dbReference type="AlphaFoldDB" id="A0AAD6YRU7"/>
<evidence type="ECO:0000256" key="1">
    <source>
        <dbReference type="SAM" id="Coils"/>
    </source>
</evidence>
<name>A0AAD6YRU7_9AGAR</name>
<gene>
    <name evidence="2" type="ORF">GGX14DRAFT_99704</name>
</gene>
<reference evidence="2" key="1">
    <citation type="submission" date="2023-03" db="EMBL/GenBank/DDBJ databases">
        <title>Massive genome expansion in bonnet fungi (Mycena s.s.) driven by repeated elements and novel gene families across ecological guilds.</title>
        <authorList>
            <consortium name="Lawrence Berkeley National Laboratory"/>
            <person name="Harder C.B."/>
            <person name="Miyauchi S."/>
            <person name="Viragh M."/>
            <person name="Kuo A."/>
            <person name="Thoen E."/>
            <person name="Andreopoulos B."/>
            <person name="Lu D."/>
            <person name="Skrede I."/>
            <person name="Drula E."/>
            <person name="Henrissat B."/>
            <person name="Morin E."/>
            <person name="Kohler A."/>
            <person name="Barry K."/>
            <person name="LaButti K."/>
            <person name="Morin E."/>
            <person name="Salamov A."/>
            <person name="Lipzen A."/>
            <person name="Mereny Z."/>
            <person name="Hegedus B."/>
            <person name="Baldrian P."/>
            <person name="Stursova M."/>
            <person name="Weitz H."/>
            <person name="Taylor A."/>
            <person name="Grigoriev I.V."/>
            <person name="Nagy L.G."/>
            <person name="Martin F."/>
            <person name="Kauserud H."/>
        </authorList>
    </citation>
    <scope>NUCLEOTIDE SEQUENCE</scope>
    <source>
        <strain evidence="2">9144</strain>
    </source>
</reference>
<evidence type="ECO:0000313" key="3">
    <source>
        <dbReference type="Proteomes" id="UP001219525"/>
    </source>
</evidence>
<keyword evidence="3" id="KW-1185">Reference proteome</keyword>
<comment type="caution">
    <text evidence="2">The sequence shown here is derived from an EMBL/GenBank/DDBJ whole genome shotgun (WGS) entry which is preliminary data.</text>
</comment>
<sequence>MDDRYFDTIDLCSRCSEQTPEYNGFVHKRSHLVIKTCRRIHDGDMAWIVPRARVVATRVKEAFKEPHSLRAAPMPSGQQICCSCGKSVSPPCWVCIDMACDMNTYFCTDCDARRTTTLLKMASPKHKLAHPLVQIFDSELISLPVMTDVSIGTLDTKITDLRKKLDDLEEKLETKIVSLQEIFERRFASLEAILTSAATVHI</sequence>
<organism evidence="2 3">
    <name type="scientific">Mycena pura</name>
    <dbReference type="NCBI Taxonomy" id="153505"/>
    <lineage>
        <taxon>Eukaryota</taxon>
        <taxon>Fungi</taxon>
        <taxon>Dikarya</taxon>
        <taxon>Basidiomycota</taxon>
        <taxon>Agaricomycotina</taxon>
        <taxon>Agaricomycetes</taxon>
        <taxon>Agaricomycetidae</taxon>
        <taxon>Agaricales</taxon>
        <taxon>Marasmiineae</taxon>
        <taxon>Mycenaceae</taxon>
        <taxon>Mycena</taxon>
    </lineage>
</organism>